<feature type="domain" description="Cadherin" evidence="14">
    <location>
        <begin position="507"/>
        <end position="613"/>
    </location>
</feature>
<feature type="domain" description="Cadherin" evidence="14">
    <location>
        <begin position="1661"/>
        <end position="1791"/>
    </location>
</feature>
<dbReference type="GO" id="GO:0005509">
    <property type="term" value="F:calcium ion binding"/>
    <property type="evidence" value="ECO:0007669"/>
    <property type="project" value="UniProtKB-UniRule"/>
</dbReference>
<feature type="domain" description="Cadherin" evidence="14">
    <location>
        <begin position="74"/>
        <end position="166"/>
    </location>
</feature>
<dbReference type="FunFam" id="2.60.40.60:FF:000143">
    <property type="entry name" value="FAT atypical cadherin 4"/>
    <property type="match status" value="1"/>
</dbReference>
<feature type="domain" description="Cadherin" evidence="14">
    <location>
        <begin position="1132"/>
        <end position="1241"/>
    </location>
</feature>
<dbReference type="Pfam" id="PF25374">
    <property type="entry name" value="Cadherin_FAT4_N"/>
    <property type="match status" value="1"/>
</dbReference>
<dbReference type="PANTHER" id="PTHR24027">
    <property type="entry name" value="CADHERIN-23"/>
    <property type="match status" value="1"/>
</dbReference>
<keyword evidence="2" id="KW-0245">EGF-like domain</keyword>
<name>A0A8J6DKN9_GALPY</name>
<dbReference type="SMART" id="SM00112">
    <property type="entry name" value="CA"/>
    <property type="match status" value="16"/>
</dbReference>
<keyword evidence="16" id="KW-1185">Reference proteome</keyword>
<dbReference type="FunFam" id="2.60.40.60:FF:000135">
    <property type="entry name" value="cadherin-23 isoform X1"/>
    <property type="match status" value="1"/>
</dbReference>
<feature type="domain" description="Cadherin" evidence="14">
    <location>
        <begin position="167"/>
        <end position="281"/>
    </location>
</feature>
<feature type="domain" description="Cadherin" evidence="14">
    <location>
        <begin position="1028"/>
        <end position="1131"/>
    </location>
</feature>
<dbReference type="PROSITE" id="PS50268">
    <property type="entry name" value="CADHERIN_2"/>
    <property type="match status" value="16"/>
</dbReference>
<feature type="compositionally biased region" description="Low complexity" evidence="13">
    <location>
        <begin position="18"/>
        <end position="43"/>
    </location>
</feature>
<evidence type="ECO:0000256" key="5">
    <source>
        <dbReference type="ARBA" id="ARBA00022737"/>
    </source>
</evidence>
<dbReference type="FunFam" id="2.60.40.60:FF:000108">
    <property type="entry name" value="FAT atypical cadherin 4"/>
    <property type="match status" value="1"/>
</dbReference>
<keyword evidence="5" id="KW-0677">Repeat</keyword>
<dbReference type="GO" id="GO:0016342">
    <property type="term" value="C:catenin complex"/>
    <property type="evidence" value="ECO:0007669"/>
    <property type="project" value="TreeGrafter"/>
</dbReference>
<feature type="region of interest" description="Disordered" evidence="13">
    <location>
        <begin position="1"/>
        <end position="43"/>
    </location>
</feature>
<evidence type="ECO:0000256" key="4">
    <source>
        <dbReference type="ARBA" id="ARBA00022729"/>
    </source>
</evidence>
<dbReference type="FunFam" id="2.60.40.60:FF:000154">
    <property type="entry name" value="FAT atypical cadherin 4"/>
    <property type="match status" value="1"/>
</dbReference>
<feature type="domain" description="Cadherin" evidence="14">
    <location>
        <begin position="925"/>
        <end position="1027"/>
    </location>
</feature>
<dbReference type="FunFam" id="2.60.40.60:FF:000134">
    <property type="entry name" value="protocadherin Fat 4"/>
    <property type="match status" value="1"/>
</dbReference>
<evidence type="ECO:0000313" key="16">
    <source>
        <dbReference type="Proteomes" id="UP000700334"/>
    </source>
</evidence>
<dbReference type="OrthoDB" id="6252479at2759"/>
<evidence type="ECO:0000256" key="7">
    <source>
        <dbReference type="ARBA" id="ARBA00022889"/>
    </source>
</evidence>
<evidence type="ECO:0000256" key="1">
    <source>
        <dbReference type="ARBA" id="ARBA00004167"/>
    </source>
</evidence>
<feature type="compositionally biased region" description="Basic and acidic residues" evidence="13">
    <location>
        <begin position="1"/>
        <end position="11"/>
    </location>
</feature>
<dbReference type="CDD" id="cd11304">
    <property type="entry name" value="Cadherin_repeat"/>
    <property type="match status" value="16"/>
</dbReference>
<dbReference type="Gene3D" id="2.60.40.60">
    <property type="entry name" value="Cadherins"/>
    <property type="match status" value="16"/>
</dbReference>
<dbReference type="GO" id="GO:0048729">
    <property type="term" value="P:tissue morphogenesis"/>
    <property type="evidence" value="ECO:0007669"/>
    <property type="project" value="UniProtKB-ARBA"/>
</dbReference>
<keyword evidence="3" id="KW-0812">Transmembrane</keyword>
<dbReference type="PANTHER" id="PTHR24027:SF438">
    <property type="entry name" value="CADHERIN 23"/>
    <property type="match status" value="1"/>
</dbReference>
<evidence type="ECO:0000256" key="3">
    <source>
        <dbReference type="ARBA" id="ARBA00022692"/>
    </source>
</evidence>
<dbReference type="EMBL" id="JAGFMF010011852">
    <property type="protein sequence ID" value="KAG8511220.1"/>
    <property type="molecule type" value="Genomic_DNA"/>
</dbReference>
<feature type="domain" description="Cadherin" evidence="14">
    <location>
        <begin position="390"/>
        <end position="506"/>
    </location>
</feature>
<dbReference type="Proteomes" id="UP000700334">
    <property type="component" value="Unassembled WGS sequence"/>
</dbReference>
<evidence type="ECO:0000313" key="15">
    <source>
        <dbReference type="EMBL" id="KAG8511220.1"/>
    </source>
</evidence>
<keyword evidence="9" id="KW-0472">Membrane</keyword>
<organism evidence="15 16">
    <name type="scientific">Galemys pyrenaicus</name>
    <name type="common">Iberian desman</name>
    <name type="synonym">Pyrenean desman</name>
    <dbReference type="NCBI Taxonomy" id="202257"/>
    <lineage>
        <taxon>Eukaryota</taxon>
        <taxon>Metazoa</taxon>
        <taxon>Chordata</taxon>
        <taxon>Craniata</taxon>
        <taxon>Vertebrata</taxon>
        <taxon>Euteleostomi</taxon>
        <taxon>Mammalia</taxon>
        <taxon>Eutheria</taxon>
        <taxon>Laurasiatheria</taxon>
        <taxon>Eulipotyphla</taxon>
        <taxon>Talpidae</taxon>
        <taxon>Galemys</taxon>
    </lineage>
</organism>
<dbReference type="Pfam" id="PF00028">
    <property type="entry name" value="Cadherin"/>
    <property type="match status" value="15"/>
</dbReference>
<gene>
    <name evidence="15" type="ORF">J0S82_013787</name>
</gene>
<dbReference type="InterPro" id="IPR039808">
    <property type="entry name" value="Cadherin"/>
</dbReference>
<evidence type="ECO:0000259" key="14">
    <source>
        <dbReference type="PROSITE" id="PS50268"/>
    </source>
</evidence>
<keyword evidence="7" id="KW-0130">Cell adhesion</keyword>
<dbReference type="FunFam" id="2.60.40.60:FF:000189">
    <property type="entry name" value="FAT atypical cadherin 4"/>
    <property type="match status" value="1"/>
</dbReference>
<feature type="domain" description="Cadherin" evidence="14">
    <location>
        <begin position="1242"/>
        <end position="1346"/>
    </location>
</feature>
<dbReference type="GO" id="GO:0007156">
    <property type="term" value="P:homophilic cell adhesion via plasma membrane adhesion molecules"/>
    <property type="evidence" value="ECO:0007669"/>
    <property type="project" value="InterPro"/>
</dbReference>
<keyword evidence="6 12" id="KW-0106">Calcium</keyword>
<feature type="domain" description="Cadherin" evidence="14">
    <location>
        <begin position="1575"/>
        <end position="1660"/>
    </location>
</feature>
<dbReference type="FunFam" id="2.60.40.60:FF:000110">
    <property type="entry name" value="FAT atypical cadherin 4"/>
    <property type="match status" value="1"/>
</dbReference>
<feature type="domain" description="Cadherin" evidence="14">
    <location>
        <begin position="1347"/>
        <end position="1451"/>
    </location>
</feature>
<evidence type="ECO:0000256" key="6">
    <source>
        <dbReference type="ARBA" id="ARBA00022837"/>
    </source>
</evidence>
<dbReference type="InterPro" id="IPR015919">
    <property type="entry name" value="Cadherin-like_sf"/>
</dbReference>
<evidence type="ECO:0000256" key="2">
    <source>
        <dbReference type="ARBA" id="ARBA00022536"/>
    </source>
</evidence>
<comment type="subcellular location">
    <subcellularLocation>
        <location evidence="1">Membrane</location>
        <topology evidence="1">Single-pass membrane protein</topology>
    </subcellularLocation>
</comment>
<dbReference type="GO" id="GO:0003007">
    <property type="term" value="P:heart morphogenesis"/>
    <property type="evidence" value="ECO:0007669"/>
    <property type="project" value="UniProtKB-ARBA"/>
</dbReference>
<feature type="domain" description="Cadherin" evidence="14">
    <location>
        <begin position="825"/>
        <end position="924"/>
    </location>
</feature>
<evidence type="ECO:0000256" key="12">
    <source>
        <dbReference type="PROSITE-ProRule" id="PRU00043"/>
    </source>
</evidence>
<keyword evidence="8" id="KW-1133">Transmembrane helix</keyword>
<evidence type="ECO:0000256" key="10">
    <source>
        <dbReference type="ARBA" id="ARBA00023157"/>
    </source>
</evidence>
<dbReference type="PROSITE" id="PS00232">
    <property type="entry name" value="CADHERIN_1"/>
    <property type="match status" value="10"/>
</dbReference>
<keyword evidence="11" id="KW-0325">Glycoprotein</keyword>
<feature type="domain" description="Cadherin" evidence="14">
    <location>
        <begin position="1459"/>
        <end position="1560"/>
    </location>
</feature>
<sequence length="1831" mass="194219">MPGARETEKKGPRSPGCADDGAAGAAAEEPTMPSLAGRPPGGRRLPLLSPPVLQLLRAVCLLALLPGPGQASGAEQRQVFQVLEEQPPGTLVGAIQTRPGFTYRLSESHALFAINSSTGALYTTATIDRESLPSDVVNLVVLSSTPTYPTEVRVLVQDLNDNAPVFPDPSVVVTFKEDSSSGRQVILDTATDSDIGSNGVDHRSYRIVRGNEAGRFRLDITLNPSGEGAFLHLVSKGGLDREATPHYQLLVEVEDKGEPKRRGYLQVNVTVQDINDNPPVFGHAQYQAGVPEDAAVGSSVLQVAAVDADEGSNADIRYRLQDEGTPFQVDPETGLITVREPLDFEARRQYSLTVQALDRGVPALTGRAEALIQLLDVNDNDPVVKFRYFPATSRYASVDENAQVGTVVALLTVSDADSPAANGNISVQILGGNEQRHFEVQSSKVPNLSLIKVASALDRERIPSYNLTVSVSDNHGAGPATASRPRSSVASLVIFVNDINDHPPVFAQPVYRANLSEAAPPGSYVSGVSATDGDAGLNANLRYSIVSGNALGWFQVSEHSGLVTTGAAGGLDRERAAQVVLNISARDQGAHPKVSYAQLVVTLLDVNDEEPVFSQPGGYEVSVVENAPPGTELLVLRATDGDLGDNGTVRFALQEADAGQRAFRLDPVSGRLSTASSLDREAQAFYSLWVLATDLGTPPQSSSAQVNVSLLDVNDNSPVFYPVQYFAHIQENEPRGSYVTTVSATDPDLGANGTVRYRLSAGDGTRFQVHAQSGVISTRTVLDREERTAYQLQIVATDGGHLQSPTQAVVTVTVLDTQDNPPVFSQPAYSFVVFENVALGYLVGSVSASSMDLHSNISYLITSGDQRGVFAVHPGSGQLTTASVIDREEQSFYQLTVVASGGLVAGEALVNITVKDLNDNAPRFPQAADSVHVVENWQAGRSVFRASAVDPDEGASGVVRYSLRHDPRGLFAVDEDSGEVRLRGPLDVGAGPYQLEVLAQDQGVPQRASGLLLTVHVHDVNDHPPTFDQLSYEVALSEAEPVNSRFFAVRAADQDSGANGEIAYSIAAGNAGDAFGIFPDGQLYVKNELDRELQDRYLLRVVASDRAVEPLSAAVSVSVLLQDVNDNRPLFGSTSYTFHFEEEQGAGSLVGTVSAEDRDAGPNGEVRYSLEAAQPEFELHPVTGALTSSQRLDREALLRRHGSAVLTFSVLATDQGLPQPLRDQATVHVHLRDVNDNAPRFLKDAYRAAISESAAKLTQVLRVSASDVDEGSNGLVRYSLVKGNEEGQFAVDSASGQVTLVGSLDYEATPAYSLVVRAVDAGAAPLSATCTVDVAVLDENDNGPTFPRATLFVDVLENMRVGELVSSVTATDSDSGDNADLHYSITGASSHGTFSISPNTGSLFLAKKLDFETQSLYKLNVTARDRGRPARSSTVSVVVQVRDFNDNAPRFPPGDVFKSIAENVPVGTSVVSVAAQDPDADINGQLAYSIVQQLPRGSHFGIDEAQGTIYTSAEIDREFASLFELTVKASDQAVPPEARRCALKNVTILVTDLNDNAPVFTSQSALAADPAAGLGALLATVSAADPDEGANGEVEFELVGGHTDAFQLDRYSGALRVAAPLLPAQLVYSLVLAATDLGPERRRATTELTVILRGLDGPVFTQPKYMTVLKEGEPVGTDVIALTAASPRGPDAPVEYHIVSVRCADRAAGRLFSIGRRTGVLQTAAVLDREQAACLYHVEVYAVETAAAAPRTQRAETQGLSPSAALGGAAVSAPVPARVSLGSAHSEKPRPLRQPLAREVLPEDGPLGQDGPAPVRRQGRAGGQSLCGVRI</sequence>
<evidence type="ECO:0000256" key="8">
    <source>
        <dbReference type="ARBA" id="ARBA00022989"/>
    </source>
</evidence>
<proteinExistence type="predicted"/>
<evidence type="ECO:0000256" key="13">
    <source>
        <dbReference type="SAM" id="MobiDB-lite"/>
    </source>
</evidence>
<feature type="region of interest" description="Disordered" evidence="13">
    <location>
        <begin position="1800"/>
        <end position="1831"/>
    </location>
</feature>
<dbReference type="FunFam" id="2.60.40.60:FF:000024">
    <property type="entry name" value="FAT atypical cadherin 3"/>
    <property type="match status" value="1"/>
</dbReference>
<dbReference type="GO" id="GO:0007399">
    <property type="term" value="P:nervous system development"/>
    <property type="evidence" value="ECO:0007669"/>
    <property type="project" value="UniProtKB-ARBA"/>
</dbReference>
<dbReference type="FunFam" id="2.60.40.60:FF:000020">
    <property type="entry name" value="Dachsous cadherin-related 1b"/>
    <property type="match status" value="5"/>
</dbReference>
<accession>A0A8J6DKN9</accession>
<evidence type="ECO:0000256" key="9">
    <source>
        <dbReference type="ARBA" id="ARBA00023136"/>
    </source>
</evidence>
<dbReference type="GO" id="GO:0016477">
    <property type="term" value="P:cell migration"/>
    <property type="evidence" value="ECO:0007669"/>
    <property type="project" value="TreeGrafter"/>
</dbReference>
<comment type="caution">
    <text evidence="15">The sequence shown here is derived from an EMBL/GenBank/DDBJ whole genome shotgun (WGS) entry which is preliminary data.</text>
</comment>
<evidence type="ECO:0000256" key="11">
    <source>
        <dbReference type="ARBA" id="ARBA00023180"/>
    </source>
</evidence>
<keyword evidence="10" id="KW-1015">Disulfide bond</keyword>
<feature type="domain" description="Cadherin" evidence="14">
    <location>
        <begin position="721"/>
        <end position="824"/>
    </location>
</feature>
<dbReference type="FunFam" id="2.60.40.60:FF:000081">
    <property type="entry name" value="protocadherin Fat 4"/>
    <property type="match status" value="1"/>
</dbReference>
<protein>
    <submittedName>
        <fullName evidence="15">Protocadherin Fat 4</fullName>
    </submittedName>
</protein>
<reference evidence="15" key="1">
    <citation type="journal article" date="2021" name="Evol. Appl.">
        <title>The genome of the Pyrenean desman and the effects of bottlenecks and inbreeding on the genomic landscape of an endangered species.</title>
        <authorList>
            <person name="Escoda L."/>
            <person name="Castresana J."/>
        </authorList>
    </citation>
    <scope>NUCLEOTIDE SEQUENCE</scope>
    <source>
        <strain evidence="15">IBE-C5619</strain>
    </source>
</reference>
<dbReference type="InterPro" id="IPR002126">
    <property type="entry name" value="Cadherin-like_dom"/>
</dbReference>
<dbReference type="FunFam" id="2.60.40.60:FF:000144">
    <property type="entry name" value="FAT atypical cadherin 4"/>
    <property type="match status" value="1"/>
</dbReference>
<dbReference type="PRINTS" id="PR00205">
    <property type="entry name" value="CADHERIN"/>
</dbReference>
<feature type="domain" description="Cadherin" evidence="14">
    <location>
        <begin position="282"/>
        <end position="384"/>
    </location>
</feature>
<dbReference type="SUPFAM" id="SSF49313">
    <property type="entry name" value="Cadherin-like"/>
    <property type="match status" value="16"/>
</dbReference>
<dbReference type="GO" id="GO:0008013">
    <property type="term" value="F:beta-catenin binding"/>
    <property type="evidence" value="ECO:0007669"/>
    <property type="project" value="TreeGrafter"/>
</dbReference>
<dbReference type="InterPro" id="IPR020894">
    <property type="entry name" value="Cadherin_CS"/>
</dbReference>
<keyword evidence="4" id="KW-0732">Signal</keyword>
<dbReference type="FunFam" id="2.60.40.60:FF:000010">
    <property type="entry name" value="Cadherin EGF LAG seven-pass G-type receptor 3"/>
    <property type="match status" value="1"/>
</dbReference>
<feature type="domain" description="Cadherin" evidence="14">
    <location>
        <begin position="615"/>
        <end position="720"/>
    </location>
</feature>
<dbReference type="GO" id="GO:0045296">
    <property type="term" value="F:cadherin binding"/>
    <property type="evidence" value="ECO:0007669"/>
    <property type="project" value="TreeGrafter"/>
</dbReference>